<dbReference type="EMBL" id="VLJN01000021">
    <property type="protein sequence ID" value="TWG84215.1"/>
    <property type="molecule type" value="Genomic_DNA"/>
</dbReference>
<protein>
    <submittedName>
        <fullName evidence="2">SnoaL-like protein</fullName>
    </submittedName>
</protein>
<dbReference type="AlphaFoldDB" id="A0A562BG97"/>
<evidence type="ECO:0000313" key="2">
    <source>
        <dbReference type="EMBL" id="TWG84215.1"/>
    </source>
</evidence>
<dbReference type="Gene3D" id="3.10.450.50">
    <property type="match status" value="1"/>
</dbReference>
<evidence type="ECO:0000313" key="3">
    <source>
        <dbReference type="Proteomes" id="UP000318141"/>
    </source>
</evidence>
<proteinExistence type="predicted"/>
<dbReference type="Proteomes" id="UP000318141">
    <property type="component" value="Unassembled WGS sequence"/>
</dbReference>
<sequence length="108" mass="12019">MTISLPAAIAIYFEISNGIETDRLDQCFTVDATVRDEGRTYRGHDAIATWVKETREKIEFRVEPLNVLRDGNRVTVAARVVGNFPGSPIELDHAFQLTGDRIASLEIG</sequence>
<dbReference type="OrthoDB" id="8684708at2"/>
<evidence type="ECO:0000259" key="1">
    <source>
        <dbReference type="Pfam" id="PF12680"/>
    </source>
</evidence>
<accession>A0A562BG97</accession>
<gene>
    <name evidence="2" type="ORF">L602_002800000140</name>
</gene>
<dbReference type="InterPro" id="IPR037401">
    <property type="entry name" value="SnoaL-like"/>
</dbReference>
<dbReference type="Pfam" id="PF12680">
    <property type="entry name" value="SnoaL_2"/>
    <property type="match status" value="1"/>
</dbReference>
<name>A0A562BG97_9BURK</name>
<organism evidence="2 3">
    <name type="scientific">Cupriavidus gilardii J11</name>
    <dbReference type="NCBI Taxonomy" id="936133"/>
    <lineage>
        <taxon>Bacteria</taxon>
        <taxon>Pseudomonadati</taxon>
        <taxon>Pseudomonadota</taxon>
        <taxon>Betaproteobacteria</taxon>
        <taxon>Burkholderiales</taxon>
        <taxon>Burkholderiaceae</taxon>
        <taxon>Cupriavidus</taxon>
    </lineage>
</organism>
<keyword evidence="3" id="KW-1185">Reference proteome</keyword>
<reference evidence="2 3" key="1">
    <citation type="submission" date="2019-07" db="EMBL/GenBank/DDBJ databases">
        <title>Genome sequencing of lignin-degrading bacterial isolates.</title>
        <authorList>
            <person name="Gladden J."/>
        </authorList>
    </citation>
    <scope>NUCLEOTIDE SEQUENCE [LARGE SCALE GENOMIC DNA]</scope>
    <source>
        <strain evidence="2 3">J11</strain>
    </source>
</reference>
<comment type="caution">
    <text evidence="2">The sequence shown here is derived from an EMBL/GenBank/DDBJ whole genome shotgun (WGS) entry which is preliminary data.</text>
</comment>
<dbReference type="SUPFAM" id="SSF54427">
    <property type="entry name" value="NTF2-like"/>
    <property type="match status" value="1"/>
</dbReference>
<dbReference type="InterPro" id="IPR032710">
    <property type="entry name" value="NTF2-like_dom_sf"/>
</dbReference>
<feature type="domain" description="SnoaL-like" evidence="1">
    <location>
        <begin position="12"/>
        <end position="102"/>
    </location>
</feature>